<evidence type="ECO:0000313" key="8">
    <source>
        <dbReference type="EMBL" id="PMD37158.1"/>
    </source>
</evidence>
<keyword evidence="2 7" id="KW-0812">Transmembrane</keyword>
<evidence type="ECO:0000256" key="4">
    <source>
        <dbReference type="ARBA" id="ARBA00023136"/>
    </source>
</evidence>
<name>A0A2J6RF73_HYAVF</name>
<dbReference type="InterPro" id="IPR045863">
    <property type="entry name" value="CorA_TM1_TM2"/>
</dbReference>
<dbReference type="SUPFAM" id="SSF144083">
    <property type="entry name" value="Magnesium transport protein CorA, transmembrane region"/>
    <property type="match status" value="1"/>
</dbReference>
<dbReference type="InterPro" id="IPR002523">
    <property type="entry name" value="MgTranspt_CorA/ZnTranspt_ZntB"/>
</dbReference>
<feature type="transmembrane region" description="Helical" evidence="7">
    <location>
        <begin position="635"/>
        <end position="657"/>
    </location>
</feature>
<feature type="transmembrane region" description="Helical" evidence="7">
    <location>
        <begin position="692"/>
        <end position="712"/>
    </location>
</feature>
<feature type="transmembrane region" description="Helical" evidence="7">
    <location>
        <begin position="815"/>
        <end position="834"/>
    </location>
</feature>
<evidence type="ECO:0000256" key="2">
    <source>
        <dbReference type="ARBA" id="ARBA00022692"/>
    </source>
</evidence>
<proteinExistence type="predicted"/>
<feature type="transmembrane region" description="Helical" evidence="7">
    <location>
        <begin position="724"/>
        <end position="747"/>
    </location>
</feature>
<dbReference type="AlphaFoldDB" id="A0A2J6RF73"/>
<dbReference type="GO" id="GO:0046873">
    <property type="term" value="F:metal ion transmembrane transporter activity"/>
    <property type="evidence" value="ECO:0007669"/>
    <property type="project" value="InterPro"/>
</dbReference>
<feature type="coiled-coil region" evidence="5">
    <location>
        <begin position="470"/>
        <end position="497"/>
    </location>
</feature>
<sequence>MSRSADEDIELGAVSAAGSASADQAPEALRTDVLQNSTINGQTTPVVETPPTRRTNSGTWWQRHFKRSRDTSSDELEVYLLGTEQSERRDNILQDYAKLKDRLVGEEVIPGLLSFTSFQPGSQSEPRVLLPDEGITVDHMIAFGAHLGVIRSELTKGKALEGSWALRSWQVTKDHLLQSNSDNVESSILSCQTPISIRSKFFGFKSKLFISNRRLQRMVDTPWLAILYTIAEQWALPNPVLELCLKITRELQQRLVPFHKLDLSMPSSFALDSDDWMSTELYWYAAAPHYVEDYKSYGWLRDYKIYVWQPQIDVNIFPPHKAIIVLSGKTQESTLNRDTIILLRSHVEQAADLPTTFHKEWQLQMSELPPTDIEMGISTLVLSLYNVILSDTKNFERDLLDQISILRVEGRRHPTAGKINLTLHLDDLRQHSMAGLRDAKNILSKLYPHIAGEEEIHNADSDESALQKWARKIKGDLRTLEDELEELGKILEDLRGMLKEQVDLQQIGLTAILTVLAAIYLPFSLVSGIFGMNVSDPLWHGPSQNQTSSSIATPVPSSSFFSQITSTQPQRRLEPYQRALSTASSELATSSTSAFAGTSSPTASDGGFSQSQTDQIVNAITNSGGGPHLWTFKSFWYIAVIVTALTIMLPLVAGQTFRGLLRFSYNHKNYWHVAVFSIVFAVLVVLDIFIPPVIFLAVFGGPQCLIALGQVWRAGILGKKKRRWTGYATLLATCIGFDLVPLGAITVKNPKNFRHFGKHIGLTGFLPPIYLFILWIQPSSSFMTKKNAIALIDKTAPDFFKNWDSSPVYKKYPKICIFCGAVALEVLNSLLSIWLPGDVYLFATTVPFGLYGINKIFSNWGNRKQLIFWFIYGSILAIAIELWVFDQFYNVGPTVLLPSLYILWFSPPLANTRARLWNLMSFWKE</sequence>
<feature type="compositionally biased region" description="Polar residues" evidence="6">
    <location>
        <begin position="33"/>
        <end position="42"/>
    </location>
</feature>
<evidence type="ECO:0000256" key="3">
    <source>
        <dbReference type="ARBA" id="ARBA00022989"/>
    </source>
</evidence>
<feature type="transmembrane region" description="Helical" evidence="7">
    <location>
        <begin position="507"/>
        <end position="530"/>
    </location>
</feature>
<feature type="transmembrane region" description="Helical" evidence="7">
    <location>
        <begin position="669"/>
        <end position="686"/>
    </location>
</feature>
<evidence type="ECO:0000256" key="1">
    <source>
        <dbReference type="ARBA" id="ARBA00004141"/>
    </source>
</evidence>
<keyword evidence="9" id="KW-1185">Reference proteome</keyword>
<comment type="subcellular location">
    <subcellularLocation>
        <location evidence="1">Membrane</location>
        <topology evidence="1">Multi-pass membrane protein</topology>
    </subcellularLocation>
</comment>
<evidence type="ECO:0000313" key="9">
    <source>
        <dbReference type="Proteomes" id="UP000235786"/>
    </source>
</evidence>
<keyword evidence="5" id="KW-0175">Coiled coil</keyword>
<accession>A0A2J6RF73</accession>
<feature type="transmembrane region" description="Helical" evidence="7">
    <location>
        <begin position="840"/>
        <end position="857"/>
    </location>
</feature>
<feature type="transmembrane region" description="Helical" evidence="7">
    <location>
        <begin position="759"/>
        <end position="776"/>
    </location>
</feature>
<keyword evidence="4 7" id="KW-0472">Membrane</keyword>
<dbReference type="GO" id="GO:0016020">
    <property type="term" value="C:membrane"/>
    <property type="evidence" value="ECO:0007669"/>
    <property type="project" value="UniProtKB-SubCell"/>
</dbReference>
<dbReference type="EMBL" id="KZ613949">
    <property type="protein sequence ID" value="PMD37158.1"/>
    <property type="molecule type" value="Genomic_DNA"/>
</dbReference>
<keyword evidence="3 7" id="KW-1133">Transmembrane helix</keyword>
<feature type="compositionally biased region" description="Low complexity" evidence="6">
    <location>
        <begin position="43"/>
        <end position="55"/>
    </location>
</feature>
<protein>
    <submittedName>
        <fullName evidence="8">Uncharacterized protein</fullName>
    </submittedName>
</protein>
<dbReference type="OrthoDB" id="3231000at2759"/>
<organism evidence="8 9">
    <name type="scientific">Hyaloscypha variabilis (strain UAMH 11265 / GT02V1 / F)</name>
    <name type="common">Meliniomyces variabilis</name>
    <dbReference type="NCBI Taxonomy" id="1149755"/>
    <lineage>
        <taxon>Eukaryota</taxon>
        <taxon>Fungi</taxon>
        <taxon>Dikarya</taxon>
        <taxon>Ascomycota</taxon>
        <taxon>Pezizomycotina</taxon>
        <taxon>Leotiomycetes</taxon>
        <taxon>Helotiales</taxon>
        <taxon>Hyaloscyphaceae</taxon>
        <taxon>Hyaloscypha</taxon>
        <taxon>Hyaloscypha variabilis</taxon>
    </lineage>
</organism>
<dbReference type="Proteomes" id="UP000235786">
    <property type="component" value="Unassembled WGS sequence"/>
</dbReference>
<feature type="transmembrane region" description="Helical" evidence="7">
    <location>
        <begin position="891"/>
        <end position="910"/>
    </location>
</feature>
<dbReference type="Pfam" id="PF01544">
    <property type="entry name" value="CorA"/>
    <property type="match status" value="1"/>
</dbReference>
<feature type="region of interest" description="Disordered" evidence="6">
    <location>
        <begin position="33"/>
        <end position="59"/>
    </location>
</feature>
<reference evidence="8 9" key="1">
    <citation type="submission" date="2016-04" db="EMBL/GenBank/DDBJ databases">
        <title>A degradative enzymes factory behind the ericoid mycorrhizal symbiosis.</title>
        <authorList>
            <consortium name="DOE Joint Genome Institute"/>
            <person name="Martino E."/>
            <person name="Morin E."/>
            <person name="Grelet G."/>
            <person name="Kuo A."/>
            <person name="Kohler A."/>
            <person name="Daghino S."/>
            <person name="Barry K."/>
            <person name="Choi C."/>
            <person name="Cichocki N."/>
            <person name="Clum A."/>
            <person name="Copeland A."/>
            <person name="Hainaut M."/>
            <person name="Haridas S."/>
            <person name="Labutti K."/>
            <person name="Lindquist E."/>
            <person name="Lipzen A."/>
            <person name="Khouja H.-R."/>
            <person name="Murat C."/>
            <person name="Ohm R."/>
            <person name="Olson A."/>
            <person name="Spatafora J."/>
            <person name="Veneault-Fourrey C."/>
            <person name="Henrissat B."/>
            <person name="Grigoriev I."/>
            <person name="Martin F."/>
            <person name="Perotto S."/>
        </authorList>
    </citation>
    <scope>NUCLEOTIDE SEQUENCE [LARGE SCALE GENOMIC DNA]</scope>
    <source>
        <strain evidence="8 9">F</strain>
    </source>
</reference>
<evidence type="ECO:0000256" key="5">
    <source>
        <dbReference type="SAM" id="Coils"/>
    </source>
</evidence>
<feature type="transmembrane region" description="Helical" evidence="7">
    <location>
        <begin position="866"/>
        <end position="885"/>
    </location>
</feature>
<gene>
    <name evidence="8" type="ORF">L207DRAFT_531484</name>
</gene>
<evidence type="ECO:0000256" key="6">
    <source>
        <dbReference type="SAM" id="MobiDB-lite"/>
    </source>
</evidence>
<evidence type="ECO:0000256" key="7">
    <source>
        <dbReference type="SAM" id="Phobius"/>
    </source>
</evidence>
<dbReference type="Gene3D" id="1.20.58.340">
    <property type="entry name" value="Magnesium transport protein CorA, transmembrane region"/>
    <property type="match status" value="1"/>
</dbReference>